<name>A0A074ZUU6_OPIVI</name>
<dbReference type="FunFam" id="1.20.190.20:FF:000001">
    <property type="entry name" value="14-3-3 gamma 1"/>
    <property type="match status" value="1"/>
</dbReference>
<dbReference type="SUPFAM" id="SSF48445">
    <property type="entry name" value="14-3-3 protein"/>
    <property type="match status" value="1"/>
</dbReference>
<dbReference type="EMBL" id="KL596675">
    <property type="protein sequence ID" value="KER29617.1"/>
    <property type="molecule type" value="Genomic_DNA"/>
</dbReference>
<dbReference type="Proteomes" id="UP000054324">
    <property type="component" value="Unassembled WGS sequence"/>
</dbReference>
<keyword evidence="5" id="KW-1185">Reference proteome</keyword>
<evidence type="ECO:0000256" key="1">
    <source>
        <dbReference type="ARBA" id="ARBA00006141"/>
    </source>
</evidence>
<dbReference type="SMART" id="SM00101">
    <property type="entry name" value="14_3_3"/>
    <property type="match status" value="1"/>
</dbReference>
<reference evidence="4 5" key="1">
    <citation type="submission" date="2013-11" db="EMBL/GenBank/DDBJ databases">
        <title>Opisthorchis viverrini - life in the bile duct.</title>
        <authorList>
            <person name="Young N.D."/>
            <person name="Nagarajan N."/>
            <person name="Lin S.J."/>
            <person name="Korhonen P.K."/>
            <person name="Jex A.R."/>
            <person name="Hall R.S."/>
            <person name="Safavi-Hemami H."/>
            <person name="Kaewkong W."/>
            <person name="Bertrand D."/>
            <person name="Gao S."/>
            <person name="Seet Q."/>
            <person name="Wongkham S."/>
            <person name="Teh B.T."/>
            <person name="Wongkham C."/>
            <person name="Intapan P.M."/>
            <person name="Maleewong W."/>
            <person name="Yang X."/>
            <person name="Hu M."/>
            <person name="Wang Z."/>
            <person name="Hofmann A."/>
            <person name="Sternberg P.W."/>
            <person name="Tan P."/>
            <person name="Wang J."/>
            <person name="Gasser R.B."/>
        </authorList>
    </citation>
    <scope>NUCLEOTIDE SEQUENCE [LARGE SCALE GENOMIC DNA]</scope>
</reference>
<accession>A0A074ZUU6</accession>
<dbReference type="InterPro" id="IPR036815">
    <property type="entry name" value="14-3-3_dom_sf"/>
</dbReference>
<dbReference type="RefSeq" id="XP_009166650.1">
    <property type="nucleotide sequence ID" value="XM_009168386.1"/>
</dbReference>
<dbReference type="InterPro" id="IPR000308">
    <property type="entry name" value="14-3-3"/>
</dbReference>
<dbReference type="GeneID" id="20318002"/>
<dbReference type="Pfam" id="PF00244">
    <property type="entry name" value="14-3-3"/>
    <property type="match status" value="1"/>
</dbReference>
<dbReference type="Gene3D" id="1.20.190.20">
    <property type="entry name" value="14-3-3 domain"/>
    <property type="match status" value="1"/>
</dbReference>
<dbReference type="InterPro" id="IPR023409">
    <property type="entry name" value="14-3-3_CS"/>
</dbReference>
<dbReference type="PANTHER" id="PTHR18860">
    <property type="entry name" value="14-3-3 PROTEIN"/>
    <property type="match status" value="1"/>
</dbReference>
<dbReference type="KEGG" id="ovi:T265_03815"/>
<feature type="domain" description="14-3-3" evidence="3">
    <location>
        <begin position="74"/>
        <end position="314"/>
    </location>
</feature>
<evidence type="ECO:0000259" key="3">
    <source>
        <dbReference type="SMART" id="SM00101"/>
    </source>
</evidence>
<dbReference type="CTD" id="20318002"/>
<proteinExistence type="inferred from homology"/>
<evidence type="ECO:0000313" key="4">
    <source>
        <dbReference type="EMBL" id="KER29617.1"/>
    </source>
</evidence>
<comment type="similarity">
    <text evidence="1 2">Belongs to the 14-3-3 family.</text>
</comment>
<dbReference type="STRING" id="6198.A0A074ZUU6"/>
<dbReference type="InterPro" id="IPR023410">
    <property type="entry name" value="14-3-3_domain"/>
</dbReference>
<dbReference type="PROSITE" id="PS00797">
    <property type="entry name" value="1433_2"/>
    <property type="match status" value="1"/>
</dbReference>
<dbReference type="OrthoDB" id="10260625at2759"/>
<evidence type="ECO:0000313" key="5">
    <source>
        <dbReference type="Proteomes" id="UP000054324"/>
    </source>
</evidence>
<evidence type="ECO:0000256" key="2">
    <source>
        <dbReference type="RuleBase" id="RU003466"/>
    </source>
</evidence>
<dbReference type="PRINTS" id="PR00305">
    <property type="entry name" value="1433ZETA"/>
</dbReference>
<protein>
    <recommendedName>
        <fullName evidence="3">14-3-3 domain-containing protein</fullName>
    </recommendedName>
</protein>
<gene>
    <name evidence="4" type="ORF">T265_03815</name>
</gene>
<organism evidence="4 5">
    <name type="scientific">Opisthorchis viverrini</name>
    <name type="common">Southeast Asian liver fluke</name>
    <dbReference type="NCBI Taxonomy" id="6198"/>
    <lineage>
        <taxon>Eukaryota</taxon>
        <taxon>Metazoa</taxon>
        <taxon>Spiralia</taxon>
        <taxon>Lophotrochozoa</taxon>
        <taxon>Platyhelminthes</taxon>
        <taxon>Trematoda</taxon>
        <taxon>Digenea</taxon>
        <taxon>Opisthorchiida</taxon>
        <taxon>Opisthorchiata</taxon>
        <taxon>Opisthorchiidae</taxon>
        <taxon>Opisthorchis</taxon>
    </lineage>
</organism>
<dbReference type="CDD" id="cd08774">
    <property type="entry name" value="14-3-3"/>
    <property type="match status" value="1"/>
</dbReference>
<dbReference type="PROSITE" id="PS00796">
    <property type="entry name" value="1433_1"/>
    <property type="match status" value="1"/>
</dbReference>
<sequence>MRILVLESILPRAENIKSSATPFFHLYLSGERQLLNEKTSPTPKTWANPRSYVPTREYFSSATIVNTTGSMTERETLVYCAKLAEQVERYDEMVDLMKKVVEQDKELSVEERNLLSVAYKNVIGARRTSWRVFGGLEGSVQVRGNTKGVGPLKKYREQLESEINKVSTEILDLLDKYLIKSTTGADSRVFYLKMKGDYYRYMAEFAVGDQRTAVAAKSNEAYQEATNIAAELPPTHPIRLGLALNYSVFFYEIMNAPQRACQLAKAAFDDAIVELDQLSEESYKDSTLIMQLLRDNLTLWTSDAEGEGSRWLKWLELEFTGGKVRGSNLNSASRPPLSRLGQPGSIPVLPLMWPVSGSPSRKTAVTSAAEFAGNDSRASLPSHCLTASGSLSPFTWLCEESEEIGRLAYTALGQARATYAV</sequence>
<dbReference type="AlphaFoldDB" id="A0A074ZUU6"/>